<dbReference type="RefSeq" id="WP_159447021.1">
    <property type="nucleotide sequence ID" value="NZ_FUYF01000010.1"/>
</dbReference>
<dbReference type="STRING" id="745368.SAMN02745178_01915"/>
<dbReference type="InterPro" id="IPR042229">
    <property type="entry name" value="Listeria/Bacterioides_rpt_sf"/>
</dbReference>
<keyword evidence="2" id="KW-0732">Signal</keyword>
<dbReference type="EMBL" id="FUYF01000010">
    <property type="protein sequence ID" value="SKA89057.1"/>
    <property type="molecule type" value="Genomic_DNA"/>
</dbReference>
<gene>
    <name evidence="3" type="ORF">SAMN02745178_01915</name>
</gene>
<evidence type="ECO:0000313" key="4">
    <source>
        <dbReference type="Proteomes" id="UP000190286"/>
    </source>
</evidence>
<sequence length="708" mass="76798">MTRWMRILCVMLCLCVLCGIAAVGASAASESFSFSLKLASAANCRSYGGNNISTFNPQNADKDRGSYESGTVEVTNNGTSSTIHLKERKNFKNAYYLLLPFTMTVKVPAYTCYKVTLSYDIKLQRNANGESWYVMEWTDNTDGAAYKRTYSANNADASGGICRLHSSAKSACTGSGTVELTFDNLNGSAQKSMTREYAIFVGNSKSNSLLESYHHQLETTFTLSKKSCTTTKTVRLNANGGKVSPASKVVTCGSTYGTLPTPTRTGYDFDGWYTRESSGTKVTANTSVGTDPPTTLYAHWKGKTYTVTFDANGGTVGMKSRTATYGSEYPALPAPTREGYSFDGWYTQKTGGTKVDENTTVTTAANHTLYAHWHLTPALAPYNVKLEMDETGVYGKRIYHHVGYSSYDNHTKETTWYACDENGDNGIPITDENGDPTYPTTPTAGVHYYYVLVTATRKDNGLQASTKSNVVCVTVTKATPKITEPPTAAALDLAVGNTLAYSTLTGGTAKNNNARPSTNVAGRFVWKDDTVKPPRNGGRYAVVFQPDDTQNYETAETTAYVSVTCSHKFGAWSAGRRTCAVCGEEDVRTNTVTITWGELAYTYTDGAWNPATHDYDIGGGWAPNRKNGDVITVQNEGANEVRVRFQYTKADTAIGGNFANSDGDYIYSPIDLPVNRTKTVLLCLTGRPGKALNNAEIGSVTVRLEGGY</sequence>
<proteinExistence type="predicted"/>
<comment type="subcellular location">
    <subcellularLocation>
        <location evidence="1">Cell envelope</location>
    </subcellularLocation>
</comment>
<name>A0A1T4XHU6_9FIRM</name>
<dbReference type="NCBIfam" id="TIGR02543">
    <property type="entry name" value="List_Bact_rpt"/>
    <property type="match status" value="2"/>
</dbReference>
<feature type="signal peptide" evidence="2">
    <location>
        <begin position="1"/>
        <end position="27"/>
    </location>
</feature>
<evidence type="ECO:0000256" key="1">
    <source>
        <dbReference type="ARBA" id="ARBA00004196"/>
    </source>
</evidence>
<dbReference type="AlphaFoldDB" id="A0A1T4XHU6"/>
<reference evidence="3 4" key="1">
    <citation type="submission" date="2017-02" db="EMBL/GenBank/DDBJ databases">
        <authorList>
            <person name="Peterson S.W."/>
        </authorList>
    </citation>
    <scope>NUCLEOTIDE SEQUENCE [LARGE SCALE GENOMIC DNA]</scope>
    <source>
        <strain evidence="3 4">ATCC 27749</strain>
    </source>
</reference>
<keyword evidence="4" id="KW-1185">Reference proteome</keyword>
<evidence type="ECO:0000313" key="3">
    <source>
        <dbReference type="EMBL" id="SKA89057.1"/>
    </source>
</evidence>
<dbReference type="GO" id="GO:0030313">
    <property type="term" value="C:cell envelope"/>
    <property type="evidence" value="ECO:0007669"/>
    <property type="project" value="UniProtKB-SubCell"/>
</dbReference>
<dbReference type="GeneID" id="93338369"/>
<organism evidence="3 4">
    <name type="scientific">Gemmiger formicilis</name>
    <dbReference type="NCBI Taxonomy" id="745368"/>
    <lineage>
        <taxon>Bacteria</taxon>
        <taxon>Bacillati</taxon>
        <taxon>Bacillota</taxon>
        <taxon>Clostridia</taxon>
        <taxon>Eubacteriales</taxon>
        <taxon>Gemmiger</taxon>
    </lineage>
</organism>
<evidence type="ECO:0000256" key="2">
    <source>
        <dbReference type="SAM" id="SignalP"/>
    </source>
</evidence>
<protein>
    <submittedName>
        <fullName evidence="3">Listeria/Bacterioides repeat-containing protein</fullName>
    </submittedName>
</protein>
<feature type="chain" id="PRO_5012346089" evidence="2">
    <location>
        <begin position="28"/>
        <end position="708"/>
    </location>
</feature>
<dbReference type="OrthoDB" id="1864184at2"/>
<accession>A0A1T4XHU6</accession>
<dbReference type="InterPro" id="IPR013378">
    <property type="entry name" value="InlB-like_B-rpt"/>
</dbReference>
<dbReference type="Proteomes" id="UP000190286">
    <property type="component" value="Unassembled WGS sequence"/>
</dbReference>
<dbReference type="Pfam" id="PF09479">
    <property type="entry name" value="Flg_new"/>
    <property type="match status" value="2"/>
</dbReference>
<dbReference type="Gene3D" id="2.60.40.4270">
    <property type="entry name" value="Listeria-Bacteroides repeat domain"/>
    <property type="match status" value="2"/>
</dbReference>